<evidence type="ECO:0000256" key="1">
    <source>
        <dbReference type="SAM" id="Coils"/>
    </source>
</evidence>
<keyword evidence="1" id="KW-0175">Coiled coil</keyword>
<proteinExistence type="predicted"/>
<accession>A0A5D3G9R6</accession>
<feature type="coiled-coil region" evidence="1">
    <location>
        <begin position="1360"/>
        <end position="1415"/>
    </location>
</feature>
<evidence type="ECO:0000313" key="3">
    <source>
        <dbReference type="EMBL" id="TYK56305.1"/>
    </source>
</evidence>
<feature type="domain" description="Dermonecrotic toxin N-terminal" evidence="2">
    <location>
        <begin position="381"/>
        <end position="619"/>
    </location>
</feature>
<protein>
    <recommendedName>
        <fullName evidence="2">Dermonecrotic toxin N-terminal domain-containing protein</fullName>
    </recommendedName>
</protein>
<dbReference type="Proteomes" id="UP000324029">
    <property type="component" value="Unassembled WGS sequence"/>
</dbReference>
<dbReference type="RefSeq" id="WP_148853779.1">
    <property type="nucleotide sequence ID" value="NZ_VSRO01000009.1"/>
</dbReference>
<gene>
    <name evidence="3" type="ORF">FXO26_18180</name>
</gene>
<evidence type="ECO:0000259" key="2">
    <source>
        <dbReference type="Pfam" id="PF20178"/>
    </source>
</evidence>
<organism evidence="3 4">
    <name type="scientific">Pseudomonas synxantha</name>
    <dbReference type="NCBI Taxonomy" id="47883"/>
    <lineage>
        <taxon>Bacteria</taxon>
        <taxon>Pseudomonadati</taxon>
        <taxon>Pseudomonadota</taxon>
        <taxon>Gammaproteobacteria</taxon>
        <taxon>Pseudomonadales</taxon>
        <taxon>Pseudomonadaceae</taxon>
        <taxon>Pseudomonas</taxon>
    </lineage>
</organism>
<comment type="caution">
    <text evidence="3">The sequence shown here is derived from an EMBL/GenBank/DDBJ whole genome shotgun (WGS) entry which is preliminary data.</text>
</comment>
<evidence type="ECO:0000313" key="4">
    <source>
        <dbReference type="Proteomes" id="UP000324029"/>
    </source>
</evidence>
<sequence length="1535" mass="171617">MNAPASTTTPSNTSRPDARIALLTQFSTGPSFRETATLLLREALQEQYPTLDIDPDTVMLATPTWNLDDDRVSAGPTEYQALSDILARQAVLAVPILYLQGEHFLTQQPIIEPAVHLPVRVTEIAKTINQLAPSMLRAYQQQTINYWNQTNGSGPHWHELSNLLRTVWDVEAADDWTATECAMARALFTHPDKADRKGNDLYKLRACLVDIDRVDDEGQVKHVNDVIIAVLIGEHEGKTTVLTHSLLKGYEKFPSLEHLGQSLPAHLSGSVTDPQIQWRLFEPDGNFFDHQACALVSLQIDTIAEIDFSDLRKTNNVDMALGTPPAAAPPPAQSSPDLAWYREQMPDWLTNASPSDSNFYARHLKDLAALHNQNAGRSFLDDVPTIEAYALKVIKAKVIKDHPDSTNLPLEKIFLQIESPVVWGAFVVPGQVESNTFSLVELALQNLIAVPVGNKVVKTSNGSNLPEWMTPAYFESLATDADIGRTYPALIKEKLLDDTRESARRNTLYSQHLRIQLPMQALQAKIRQEGSIDEQGYRYVTAVMQEQATDSKVDGQTIVLRPLAFVPTRRTDTSVDTVANMYVIGPEDPAAGPCLLYRPLFTPALMQFPSPANLIYTIAQSSSLCESVLAWLPDAVRSDYTNYVFPGSLPSPWAVADYLVEPDKLWTMSGPMTLGTEVLNGDRFTTMFKANAQALIELADRQSVSNAESRWATFKHAGWVIFNGVLPFLGRTIGTGAWIWQVVDQLQTFVQAHDHDEKQAEWSALTDVLLNLGMAITLHAASRSHRTGYPRKTTPKLTKATSTKQVTIKQEVTLTKELPATHLPHLHTSGAIKRIPSELATVLDSFKVSKPQGLGAAETSKNQYQHLFHQAQKYYVPVGERWFEVSAGEDEAVVIIDPKQPGRTGPALIHNAQGQWFIDTRLRLRGAGSKQLQEQSKSKAEINAIEAKRRLTLFEQNKPTAQLELHQARLAMSDTASSTSSDISRQTYLQKLKSQSSDYEKALQQLKILNVFSPSADYQQHAIRYVSAQLELTRTGITEAQVAFTPKLKTVLDQIEHQISHPEERHIDDARIMTELSQDMIQRLNYSQSRLTQLKALGELGFEQIRNYRSKLPSYTARDLRALQVSMARNLCLDGSSIATASSAWSAIDTIVDAANLSIQALHETSMERSQPRLDERIETLGSLVEQFKIIDERLQDFPDEFPDAALPARITTLREKIRDFYRETLGSLELLHADRDTLRSRPTPPSTPPRAKKKIIHTRYNGVLVGVPRLTEAGDETGMVDVISPLNQQIMATFHEKTPGVWVQHVNPVETTTTTTTLDVATSISQAQELLDGLGAFKQRTGQQAIKPERSATGIEWLYHQHALKLEQASANIEQALTQSNSTESNGGSAALVNKQLSEAAQALYQEAARQKLQMIKKRPPTISSVEWLKQNNEIVIKRTVKRRRLKGPVKVYLDEYTLSNRSDKTVLWYAHFHYSAEWVPARAFLRGRLKTPQEHARGVDADSLDGLNEQQKTAFYLSEINRDQAQRLFFKVK</sequence>
<reference evidence="3 4" key="1">
    <citation type="submission" date="2019-08" db="EMBL/GenBank/DDBJ databases">
        <title>Subclass B2 metallo-beta lactamase from Pseudomonas synxantha.</title>
        <authorList>
            <person name="Poirel L."/>
            <person name="Palmieri M."/>
            <person name="Masseron A."/>
            <person name="Perreten V."/>
            <person name="Nordman P."/>
        </authorList>
    </citation>
    <scope>NUCLEOTIDE SEQUENCE [LARGE SCALE GENOMIC DNA]</scope>
    <source>
        <strain evidence="3 4">MCP106</strain>
    </source>
</reference>
<reference evidence="3 4" key="2">
    <citation type="submission" date="2019-08" db="EMBL/GenBank/DDBJ databases">
        <authorList>
            <person name="Brilhante M."/>
            <person name="Perreten V."/>
        </authorList>
    </citation>
    <scope>NUCLEOTIDE SEQUENCE [LARGE SCALE GENOMIC DNA]</scope>
    <source>
        <strain evidence="3 4">MCP106</strain>
    </source>
</reference>
<dbReference type="EMBL" id="VSRO01000009">
    <property type="protein sequence ID" value="TYK56305.1"/>
    <property type="molecule type" value="Genomic_DNA"/>
</dbReference>
<name>A0A5D3G9R6_9PSED</name>
<dbReference type="InterPro" id="IPR046673">
    <property type="entry name" value="ToxA_N"/>
</dbReference>
<dbReference type="Pfam" id="PF20178">
    <property type="entry name" value="ToxA_N"/>
    <property type="match status" value="1"/>
</dbReference>